<dbReference type="Proteomes" id="UP000663792">
    <property type="component" value="Unassembled WGS sequence"/>
</dbReference>
<dbReference type="Pfam" id="PF00773">
    <property type="entry name" value="RNB"/>
    <property type="match status" value="1"/>
</dbReference>
<keyword evidence="4" id="KW-1185">Reference proteome</keyword>
<dbReference type="InterPro" id="IPR040596">
    <property type="entry name" value="RNase_II_C_S1"/>
</dbReference>
<evidence type="ECO:0000259" key="2">
    <source>
        <dbReference type="SMART" id="SM00955"/>
    </source>
</evidence>
<dbReference type="InterPro" id="IPR001900">
    <property type="entry name" value="RNase_II/R"/>
</dbReference>
<feature type="region of interest" description="Disordered" evidence="1">
    <location>
        <begin position="28"/>
        <end position="55"/>
    </location>
</feature>
<organism evidence="3 4">
    <name type="scientific">Nakamurella leprariae</name>
    <dbReference type="NCBI Taxonomy" id="2803911"/>
    <lineage>
        <taxon>Bacteria</taxon>
        <taxon>Bacillati</taxon>
        <taxon>Actinomycetota</taxon>
        <taxon>Actinomycetes</taxon>
        <taxon>Nakamurellales</taxon>
        <taxon>Nakamurellaceae</taxon>
        <taxon>Nakamurella</taxon>
    </lineage>
</organism>
<dbReference type="GO" id="GO:0006402">
    <property type="term" value="P:mRNA catabolic process"/>
    <property type="evidence" value="ECO:0007669"/>
    <property type="project" value="TreeGrafter"/>
</dbReference>
<comment type="caution">
    <text evidence="3">The sequence shown here is derived from an EMBL/GenBank/DDBJ whole genome shotgun (WGS) entry which is preliminary data.</text>
</comment>
<dbReference type="PANTHER" id="PTHR23355">
    <property type="entry name" value="RIBONUCLEASE"/>
    <property type="match status" value="1"/>
</dbReference>
<sequence>MPVPARSVATPPPGVDFDAIRAEVGIETEFPPEVTEQARRAAAEPPPEYPDHTDLPLVTIDPPDSLDLDQAVALARTDDGYRVWYAIADVAAFVAPDSPLDHEARRRGATMYSPDGSVPLHPRELSEAAASLLPDLRRPAVLWTIDLDRRGEPAGPDAVSVRRALVRSRAKLDYAGVQADLDAGRAHPSIELLPEIGSLREAAGRRRQALTLDLPDAEVVRAPDGHWTLELRSILPVERYNAQISLLTGTCAAAMMIRGEVGLLRTLPAPSAQQVEVLRRATGALGIHWPADQTAADVVARLDGSLPRDAAFLEDAVRLLRGAGYTAFDGAPPERSEHGGVGAPYAHVTAPLRRLADRFGSEICLALDEGRPVPDWVRTALPELPALMSAADRKASTLAKANQGAVSAFLLHGREGERFPATVLQVEPERDRAVVVLHEPPVRANCSADGLVEGTVVAVRLVSADPATHKFLVEPADGTPRDDAATLAG</sequence>
<evidence type="ECO:0000313" key="4">
    <source>
        <dbReference type="Proteomes" id="UP000663792"/>
    </source>
</evidence>
<dbReference type="Pfam" id="PF18614">
    <property type="entry name" value="RNase_II_C_S1"/>
    <property type="match status" value="1"/>
</dbReference>
<dbReference type="InterPro" id="IPR012340">
    <property type="entry name" value="NA-bd_OB-fold"/>
</dbReference>
<dbReference type="AlphaFoldDB" id="A0A938YC99"/>
<proteinExistence type="predicted"/>
<dbReference type="EMBL" id="JAERWK010000008">
    <property type="protein sequence ID" value="MBM9466956.1"/>
    <property type="molecule type" value="Genomic_DNA"/>
</dbReference>
<dbReference type="PANTHER" id="PTHR23355:SF9">
    <property type="entry name" value="DIS3-LIKE EXONUCLEASE 2"/>
    <property type="match status" value="1"/>
</dbReference>
<dbReference type="InterPro" id="IPR050180">
    <property type="entry name" value="RNR_Ribonuclease"/>
</dbReference>
<dbReference type="SMART" id="SM00955">
    <property type="entry name" value="RNB"/>
    <property type="match status" value="1"/>
</dbReference>
<dbReference type="GO" id="GO:0003723">
    <property type="term" value="F:RNA binding"/>
    <property type="evidence" value="ECO:0007669"/>
    <property type="project" value="InterPro"/>
</dbReference>
<name>A0A938YC99_9ACTN</name>
<accession>A0A938YC99</accession>
<evidence type="ECO:0000256" key="1">
    <source>
        <dbReference type="SAM" id="MobiDB-lite"/>
    </source>
</evidence>
<reference evidence="3" key="1">
    <citation type="submission" date="2021-01" db="EMBL/GenBank/DDBJ databases">
        <title>YIM 132084 draft genome.</title>
        <authorList>
            <person name="An D."/>
        </authorList>
    </citation>
    <scope>NUCLEOTIDE SEQUENCE</scope>
    <source>
        <strain evidence="3">YIM 132084</strain>
    </source>
</reference>
<dbReference type="GO" id="GO:0004540">
    <property type="term" value="F:RNA nuclease activity"/>
    <property type="evidence" value="ECO:0007669"/>
    <property type="project" value="InterPro"/>
</dbReference>
<dbReference type="RefSeq" id="WP_205259890.1">
    <property type="nucleotide sequence ID" value="NZ_JAERWK010000008.1"/>
</dbReference>
<dbReference type="SUPFAM" id="SSF50249">
    <property type="entry name" value="Nucleic acid-binding proteins"/>
    <property type="match status" value="1"/>
</dbReference>
<feature type="domain" description="RNB" evidence="2">
    <location>
        <begin position="49"/>
        <end position="370"/>
    </location>
</feature>
<protein>
    <submittedName>
        <fullName evidence="3">RNB domain-containing ribonuclease</fullName>
    </submittedName>
</protein>
<gene>
    <name evidence="3" type="ORF">JL106_06620</name>
</gene>
<evidence type="ECO:0000313" key="3">
    <source>
        <dbReference type="EMBL" id="MBM9466956.1"/>
    </source>
</evidence>